<reference evidence="3" key="1">
    <citation type="journal article" date="2020" name="Stud. Mycol.">
        <title>101 Dothideomycetes genomes: a test case for predicting lifestyles and emergence of pathogens.</title>
        <authorList>
            <person name="Haridas S."/>
            <person name="Albert R."/>
            <person name="Binder M."/>
            <person name="Bloem J."/>
            <person name="Labutti K."/>
            <person name="Salamov A."/>
            <person name="Andreopoulos B."/>
            <person name="Baker S."/>
            <person name="Barry K."/>
            <person name="Bills G."/>
            <person name="Bluhm B."/>
            <person name="Cannon C."/>
            <person name="Castanera R."/>
            <person name="Culley D."/>
            <person name="Daum C."/>
            <person name="Ezra D."/>
            <person name="Gonzalez J."/>
            <person name="Henrissat B."/>
            <person name="Kuo A."/>
            <person name="Liang C."/>
            <person name="Lipzen A."/>
            <person name="Lutzoni F."/>
            <person name="Magnuson J."/>
            <person name="Mondo S."/>
            <person name="Nolan M."/>
            <person name="Ohm R."/>
            <person name="Pangilinan J."/>
            <person name="Park H.-J."/>
            <person name="Ramirez L."/>
            <person name="Alfaro M."/>
            <person name="Sun H."/>
            <person name="Tritt A."/>
            <person name="Yoshinaga Y."/>
            <person name="Zwiers L.-H."/>
            <person name="Turgeon B."/>
            <person name="Goodwin S."/>
            <person name="Spatafora J."/>
            <person name="Crous P."/>
            <person name="Grigoriev I."/>
        </authorList>
    </citation>
    <scope>NUCLEOTIDE SEQUENCE</scope>
    <source>
        <strain evidence="3">CBS 121410</strain>
    </source>
</reference>
<name>A0A9P4HTN6_9PEZI</name>
<feature type="domain" description="Microbial-type PARG catalytic" evidence="2">
    <location>
        <begin position="71"/>
        <end position="173"/>
    </location>
</feature>
<dbReference type="AlphaFoldDB" id="A0A9P4HTN6"/>
<accession>A0A9P4HTN6</accession>
<proteinExistence type="predicted"/>
<dbReference type="InterPro" id="IPR019261">
    <property type="entry name" value="PARG_cat_microbial"/>
</dbReference>
<organism evidence="3 4">
    <name type="scientific">Saccharata proteae CBS 121410</name>
    <dbReference type="NCBI Taxonomy" id="1314787"/>
    <lineage>
        <taxon>Eukaryota</taxon>
        <taxon>Fungi</taxon>
        <taxon>Dikarya</taxon>
        <taxon>Ascomycota</taxon>
        <taxon>Pezizomycotina</taxon>
        <taxon>Dothideomycetes</taxon>
        <taxon>Dothideomycetes incertae sedis</taxon>
        <taxon>Botryosphaeriales</taxon>
        <taxon>Saccharataceae</taxon>
        <taxon>Saccharata</taxon>
    </lineage>
</organism>
<evidence type="ECO:0000259" key="2">
    <source>
        <dbReference type="Pfam" id="PF10021"/>
    </source>
</evidence>
<feature type="region of interest" description="Disordered" evidence="1">
    <location>
        <begin position="344"/>
        <end position="390"/>
    </location>
</feature>
<evidence type="ECO:0000313" key="3">
    <source>
        <dbReference type="EMBL" id="KAF2087820.1"/>
    </source>
</evidence>
<evidence type="ECO:0000256" key="1">
    <source>
        <dbReference type="SAM" id="MobiDB-lite"/>
    </source>
</evidence>
<comment type="caution">
    <text evidence="3">The sequence shown here is derived from an EMBL/GenBank/DDBJ whole genome shotgun (WGS) entry which is preliminary data.</text>
</comment>
<dbReference type="Gene3D" id="3.40.220.10">
    <property type="entry name" value="Leucine Aminopeptidase, subunit E, domain 1"/>
    <property type="match status" value="1"/>
</dbReference>
<dbReference type="Proteomes" id="UP000799776">
    <property type="component" value="Unassembled WGS sequence"/>
</dbReference>
<dbReference type="NCBIfam" id="TIGR02452">
    <property type="entry name" value="TIGR02452 family protein"/>
    <property type="match status" value="1"/>
</dbReference>
<gene>
    <name evidence="3" type="ORF">K490DRAFT_73328</name>
</gene>
<dbReference type="InterPro" id="IPR012664">
    <property type="entry name" value="CHP02452"/>
</dbReference>
<dbReference type="InterPro" id="IPR043472">
    <property type="entry name" value="Macro_dom-like"/>
</dbReference>
<feature type="region of interest" description="Disordered" evidence="1">
    <location>
        <begin position="57"/>
        <end position="77"/>
    </location>
</feature>
<keyword evidence="4" id="KW-1185">Reference proteome</keyword>
<evidence type="ECO:0000313" key="4">
    <source>
        <dbReference type="Proteomes" id="UP000799776"/>
    </source>
</evidence>
<dbReference type="PANTHER" id="PTHR35596:SF1">
    <property type="entry name" value="MICROBIAL-TYPE PARG CATALYTIC DOMAIN-CONTAINING PROTEIN"/>
    <property type="match status" value="1"/>
</dbReference>
<protein>
    <recommendedName>
        <fullName evidence="2">Microbial-type PARG catalytic domain-containing protein</fullName>
    </recommendedName>
</protein>
<dbReference type="EMBL" id="ML978718">
    <property type="protein sequence ID" value="KAF2087820.1"/>
    <property type="molecule type" value="Genomic_DNA"/>
</dbReference>
<dbReference type="Pfam" id="PF10021">
    <property type="entry name" value="PARG_cat_microb"/>
    <property type="match status" value="1"/>
</dbReference>
<dbReference type="PANTHER" id="PTHR35596">
    <property type="entry name" value="DUF2263 DOMAIN-CONTAINING PROTEIN"/>
    <property type="match status" value="1"/>
</dbReference>
<dbReference type="SUPFAM" id="SSF52949">
    <property type="entry name" value="Macro domain-like"/>
    <property type="match status" value="1"/>
</dbReference>
<feature type="compositionally biased region" description="Acidic residues" evidence="1">
    <location>
        <begin position="380"/>
        <end position="390"/>
    </location>
</feature>
<dbReference type="OrthoDB" id="9985428at2759"/>
<sequence length="390" mass="42678">MGRTEPTIVVQPQAFRRDVRSKQAKATVNKLIPALLPSHPRTRRGIETAELIVNPSPATNEPAAFVPSPPQKSNGATQQLQPLQIRLQVADTLDVASHLLQATNSSHKQKKPRVAVLNMASPLRPGGGFFDGATSQEERLCMRTTLYPSLHDSFYRLPEVGAVYTSDVLVFRDSSTEFKELPKKDRFFVDVITAGMLRFPDTEGEEGEPKRYASNKDRDLVSRKMRAVMRIAQAKGVDKVVLGAWGCGAYGNPVGEVARIWKRVLCGVDTKKGKVGKKSSGSVEAWDGLEVVFAIKERRMAEDFAEAFGAGLVFDDDPADGEGSIDGECSDHGVEETETKIKEMESQMAHVRNPDLKARLNLSSGDEKENESGSQGYDVSGDEDSTNQDG</sequence>